<dbReference type="GO" id="GO:0015450">
    <property type="term" value="F:protein-transporting ATPase activity"/>
    <property type="evidence" value="ECO:0007669"/>
    <property type="project" value="InterPro"/>
</dbReference>
<dbReference type="Gene3D" id="1.20.1640.10">
    <property type="entry name" value="Multidrug efflux transporter AcrB transmembrane domain"/>
    <property type="match status" value="1"/>
</dbReference>
<dbReference type="Proteomes" id="UP000240042">
    <property type="component" value="Unassembled WGS sequence"/>
</dbReference>
<proteinExistence type="inferred from homology"/>
<dbReference type="PANTHER" id="PTHR30081">
    <property type="entry name" value="PROTEIN-EXPORT MEMBRANE PROTEIN SEC"/>
    <property type="match status" value="1"/>
</dbReference>
<dbReference type="InterPro" id="IPR048634">
    <property type="entry name" value="SecD_SecF_C"/>
</dbReference>
<dbReference type="PRINTS" id="PR01755">
    <property type="entry name" value="SECFTRNLCASE"/>
</dbReference>
<evidence type="ECO:0000256" key="5">
    <source>
        <dbReference type="ARBA" id="ARBA00022927"/>
    </source>
</evidence>
<keyword evidence="5 9" id="KW-0653">Protein transport</keyword>
<dbReference type="GO" id="GO:0043952">
    <property type="term" value="P:protein transport by the Sec complex"/>
    <property type="evidence" value="ECO:0007669"/>
    <property type="project" value="UniProtKB-UniRule"/>
</dbReference>
<sequence length="308" mass="33903">MQEKSSNFFSQVNFIGYRYISLFLFFGFLILGIIGYKLNGGFVLGTDLAGGIRIEFTAPATVEELRNLLSNSSISITTLKDATIGQSFLLTAPADLSRDGSGDYLLDIVKRSFDPDKIQILSSTFVGPSVGQDFSFQAIKLIVIVSLLILIYVAFRFDFIYGIGAIAASLHDILVILIVIILFRVPIDLTVTAAILTILGYSINDTIVIFDRIRENSALLPEEDMAPVINKSITQCMVRTLLTSLTTLIVAIAIYVWAGNSLQNFGFLMIIGIISGVYSSIFVASPTTYAVWEIKQNIQNKSDKYLTK</sequence>
<keyword evidence="2 9" id="KW-0813">Transport</keyword>
<feature type="transmembrane region" description="Helical" evidence="9">
    <location>
        <begin position="265"/>
        <end position="292"/>
    </location>
</feature>
<comment type="subunit">
    <text evidence="9">Forms a complex with SecD. Part of the essential Sec protein translocation apparatus which comprises SecA, SecYEG and auxiliary proteins SecDF. Other proteins may also be involved.</text>
</comment>
<comment type="subcellular location">
    <subcellularLocation>
        <location evidence="1 9">Cell membrane</location>
        <topology evidence="1 9">Multi-pass membrane protein</topology>
    </subcellularLocation>
</comment>
<dbReference type="PANTHER" id="PTHR30081:SF8">
    <property type="entry name" value="PROTEIN TRANSLOCASE SUBUNIT SECF"/>
    <property type="match status" value="1"/>
</dbReference>
<dbReference type="InterPro" id="IPR005665">
    <property type="entry name" value="SecF_bac"/>
</dbReference>
<feature type="transmembrane region" description="Helical" evidence="9">
    <location>
        <begin position="189"/>
        <end position="210"/>
    </location>
</feature>
<dbReference type="RefSeq" id="WP_092317008.1">
    <property type="nucleotide sequence ID" value="NZ_FOKY01000001.1"/>
</dbReference>
<evidence type="ECO:0000256" key="1">
    <source>
        <dbReference type="ARBA" id="ARBA00004651"/>
    </source>
</evidence>
<dbReference type="Pfam" id="PF02355">
    <property type="entry name" value="SecD_SecF_C"/>
    <property type="match status" value="1"/>
</dbReference>
<name>A0A1I1D4I3_BREAD</name>
<evidence type="ECO:0000256" key="8">
    <source>
        <dbReference type="ARBA" id="ARBA00023136"/>
    </source>
</evidence>
<evidence type="ECO:0000256" key="7">
    <source>
        <dbReference type="ARBA" id="ARBA00023010"/>
    </source>
</evidence>
<keyword evidence="4 9" id="KW-0812">Transmembrane</keyword>
<feature type="transmembrane region" description="Helical" evidence="9">
    <location>
        <begin position="241"/>
        <end position="259"/>
    </location>
</feature>
<dbReference type="SUPFAM" id="SSF82866">
    <property type="entry name" value="Multidrug efflux transporter AcrB transmembrane domain"/>
    <property type="match status" value="1"/>
</dbReference>
<keyword evidence="6 9" id="KW-1133">Transmembrane helix</keyword>
<evidence type="ECO:0000256" key="9">
    <source>
        <dbReference type="HAMAP-Rule" id="MF_01464"/>
    </source>
</evidence>
<dbReference type="InterPro" id="IPR055344">
    <property type="entry name" value="SecD_SecF_C_bact"/>
</dbReference>
<evidence type="ECO:0000313" key="11">
    <source>
        <dbReference type="EMBL" id="SFB67513.1"/>
    </source>
</evidence>
<feature type="domain" description="Protein export membrane protein SecD/SecF C-terminal" evidence="10">
    <location>
        <begin position="112"/>
        <end position="289"/>
    </location>
</feature>
<keyword evidence="8 9" id="KW-0472">Membrane</keyword>
<evidence type="ECO:0000259" key="10">
    <source>
        <dbReference type="Pfam" id="PF02355"/>
    </source>
</evidence>
<keyword evidence="3 9" id="KW-1003">Cell membrane</keyword>
<keyword evidence="12" id="KW-1185">Reference proteome</keyword>
<reference evidence="12" key="1">
    <citation type="submission" date="2016-10" db="EMBL/GenBank/DDBJ databases">
        <authorList>
            <person name="Varghese N."/>
            <person name="Submissions S."/>
        </authorList>
    </citation>
    <scope>NUCLEOTIDE SEQUENCE [LARGE SCALE GENOMIC DNA]</scope>
    <source>
        <strain evidence="12">ATCC 43811</strain>
    </source>
</reference>
<dbReference type="AlphaFoldDB" id="A0A1I1D4I3"/>
<evidence type="ECO:0000256" key="2">
    <source>
        <dbReference type="ARBA" id="ARBA00022448"/>
    </source>
</evidence>
<gene>
    <name evidence="9" type="primary">secF</name>
    <name evidence="11" type="ORF">SAMN02745150_00071</name>
</gene>
<dbReference type="HAMAP" id="MF_01464_B">
    <property type="entry name" value="SecF_B"/>
    <property type="match status" value="1"/>
</dbReference>
<evidence type="ECO:0000256" key="3">
    <source>
        <dbReference type="ARBA" id="ARBA00022475"/>
    </source>
</evidence>
<accession>A0A1I1D4I3</accession>
<comment type="function">
    <text evidence="9">Part of the Sec protein translocase complex. Interacts with the SecYEG preprotein conducting channel. SecDF uses the proton motive force (PMF) to complete protein translocation after the ATP-dependent function of SecA.</text>
</comment>
<evidence type="ECO:0000256" key="6">
    <source>
        <dbReference type="ARBA" id="ARBA00022989"/>
    </source>
</evidence>
<dbReference type="STRING" id="34097.SAMN02745150_00071"/>
<evidence type="ECO:0000256" key="4">
    <source>
        <dbReference type="ARBA" id="ARBA00022692"/>
    </source>
</evidence>
<feature type="transmembrane region" description="Helical" evidence="9">
    <location>
        <begin position="20"/>
        <end position="38"/>
    </location>
</feature>
<dbReference type="EMBL" id="FOKY01000001">
    <property type="protein sequence ID" value="SFB67513.1"/>
    <property type="molecule type" value="Genomic_DNA"/>
</dbReference>
<dbReference type="OrthoDB" id="9805019at2"/>
<feature type="transmembrane region" description="Helical" evidence="9">
    <location>
        <begin position="134"/>
        <end position="153"/>
    </location>
</feature>
<dbReference type="NCBIfam" id="TIGR00916">
    <property type="entry name" value="2A0604s01"/>
    <property type="match status" value="1"/>
</dbReference>
<organism evidence="11 12">
    <name type="scientific">Brevinema andersonii</name>
    <dbReference type="NCBI Taxonomy" id="34097"/>
    <lineage>
        <taxon>Bacteria</taxon>
        <taxon>Pseudomonadati</taxon>
        <taxon>Spirochaetota</taxon>
        <taxon>Spirochaetia</taxon>
        <taxon>Brevinematales</taxon>
        <taxon>Brevinemataceae</taxon>
        <taxon>Brevinema</taxon>
    </lineage>
</organism>
<feature type="transmembrane region" description="Helical" evidence="9">
    <location>
        <begin position="160"/>
        <end position="183"/>
    </location>
</feature>
<dbReference type="GO" id="GO:0006605">
    <property type="term" value="P:protein targeting"/>
    <property type="evidence" value="ECO:0007669"/>
    <property type="project" value="UniProtKB-UniRule"/>
</dbReference>
<evidence type="ECO:0000313" key="12">
    <source>
        <dbReference type="Proteomes" id="UP000240042"/>
    </source>
</evidence>
<dbReference type="GO" id="GO:0005886">
    <property type="term" value="C:plasma membrane"/>
    <property type="evidence" value="ECO:0007669"/>
    <property type="project" value="UniProtKB-SubCell"/>
</dbReference>
<dbReference type="InterPro" id="IPR022645">
    <property type="entry name" value="SecD/SecF_bac"/>
</dbReference>
<dbReference type="GO" id="GO:0065002">
    <property type="term" value="P:intracellular protein transmembrane transport"/>
    <property type="evidence" value="ECO:0007669"/>
    <property type="project" value="UniProtKB-UniRule"/>
</dbReference>
<comment type="similarity">
    <text evidence="9">Belongs to the SecD/SecF family. SecF subfamily.</text>
</comment>
<dbReference type="InterPro" id="IPR022813">
    <property type="entry name" value="SecD/SecF_arch_bac"/>
</dbReference>
<dbReference type="NCBIfam" id="TIGR00966">
    <property type="entry name" value="transloc_SecF"/>
    <property type="match status" value="1"/>
</dbReference>
<keyword evidence="7 9" id="KW-0811">Translocation</keyword>
<protein>
    <recommendedName>
        <fullName evidence="9">Protein-export membrane protein SecF</fullName>
    </recommendedName>
</protein>